<dbReference type="EMBL" id="JBHSXN010000002">
    <property type="protein sequence ID" value="MFC6953801.1"/>
    <property type="molecule type" value="Genomic_DNA"/>
</dbReference>
<organism evidence="5 6">
    <name type="scientific">Halorubellus litoreus</name>
    <dbReference type="NCBI Taxonomy" id="755308"/>
    <lineage>
        <taxon>Archaea</taxon>
        <taxon>Methanobacteriati</taxon>
        <taxon>Methanobacteriota</taxon>
        <taxon>Stenosarchaea group</taxon>
        <taxon>Halobacteria</taxon>
        <taxon>Halobacteriales</taxon>
        <taxon>Halorubellaceae</taxon>
        <taxon>Halorubellus</taxon>
    </lineage>
</organism>
<sequence>MDIDKPNRLSRCMVFKGSEWDNGRNILIVHQRNADFLDTKQVVDYYEYRKSFLKWMLQFGKEPEKAEGYSPYTVYNTGQRAATFDLWAWEYNREYSQPPTQETARAFMDEKALEDVTNSTKGKWLEMLRRYSSWLQAQFGEDEWEFSWNFTSGGGNPQPRDFLSKQERQKIRNAALSVDGNPAYGIEDKDALQYTDSSWKFTTLVWVSLDAGLRPVEVRRARTSWVDTTNSVLRIPREDSAKNDGNWTVSLTDRTSTALDYWLDEREKHPRYDDTDRLWLTRHGNPYPAQELRRILHKLCDVSGIDTQNRSMSWYTIRHSVGTHMTRERDLAAAMVQLRHRNPQTTMKYDQVPVEDRRDALDQMG</sequence>
<dbReference type="InterPro" id="IPR011010">
    <property type="entry name" value="DNA_brk_join_enz"/>
</dbReference>
<comment type="caution">
    <text evidence="5">The sequence shown here is derived from an EMBL/GenBank/DDBJ whole genome shotgun (WGS) entry which is preliminary data.</text>
</comment>
<proteinExistence type="predicted"/>
<dbReference type="SUPFAM" id="SSF56349">
    <property type="entry name" value="DNA breaking-rejoining enzymes"/>
    <property type="match status" value="1"/>
</dbReference>
<keyword evidence="2" id="KW-0238">DNA-binding</keyword>
<dbReference type="Proteomes" id="UP001596395">
    <property type="component" value="Unassembled WGS sequence"/>
</dbReference>
<accession>A0ABD5VIL9</accession>
<dbReference type="GO" id="GO:0006310">
    <property type="term" value="P:DNA recombination"/>
    <property type="evidence" value="ECO:0007669"/>
    <property type="project" value="UniProtKB-KW"/>
</dbReference>
<name>A0ABD5VIL9_9EURY</name>
<evidence type="ECO:0000259" key="4">
    <source>
        <dbReference type="PROSITE" id="PS51898"/>
    </source>
</evidence>
<dbReference type="PANTHER" id="PTHR30349:SF41">
    <property type="entry name" value="INTEGRASE_RECOMBINASE PROTEIN MJ0367-RELATED"/>
    <property type="match status" value="1"/>
</dbReference>
<gene>
    <name evidence="5" type="ORF">ACFQGB_13090</name>
</gene>
<dbReference type="AlphaFoldDB" id="A0ABD5VIL9"/>
<dbReference type="CDD" id="cd00397">
    <property type="entry name" value="DNA_BRE_C"/>
    <property type="match status" value="1"/>
</dbReference>
<dbReference type="PROSITE" id="PS51898">
    <property type="entry name" value="TYR_RECOMBINASE"/>
    <property type="match status" value="1"/>
</dbReference>
<evidence type="ECO:0000313" key="6">
    <source>
        <dbReference type="Proteomes" id="UP001596395"/>
    </source>
</evidence>
<keyword evidence="6" id="KW-1185">Reference proteome</keyword>
<dbReference type="GO" id="GO:0015074">
    <property type="term" value="P:DNA integration"/>
    <property type="evidence" value="ECO:0007669"/>
    <property type="project" value="UniProtKB-KW"/>
</dbReference>
<dbReference type="InterPro" id="IPR002104">
    <property type="entry name" value="Integrase_catalytic"/>
</dbReference>
<dbReference type="InterPro" id="IPR050090">
    <property type="entry name" value="Tyrosine_recombinase_XerCD"/>
</dbReference>
<evidence type="ECO:0000256" key="2">
    <source>
        <dbReference type="ARBA" id="ARBA00023125"/>
    </source>
</evidence>
<feature type="domain" description="Tyr recombinase" evidence="4">
    <location>
        <begin position="158"/>
        <end position="362"/>
    </location>
</feature>
<evidence type="ECO:0000313" key="5">
    <source>
        <dbReference type="EMBL" id="MFC6953801.1"/>
    </source>
</evidence>
<keyword evidence="1" id="KW-0229">DNA integration</keyword>
<keyword evidence="3" id="KW-0233">DNA recombination</keyword>
<dbReference type="PANTHER" id="PTHR30349">
    <property type="entry name" value="PHAGE INTEGRASE-RELATED"/>
    <property type="match status" value="1"/>
</dbReference>
<dbReference type="Gene3D" id="1.10.443.10">
    <property type="entry name" value="Intergrase catalytic core"/>
    <property type="match status" value="1"/>
</dbReference>
<dbReference type="InterPro" id="IPR013762">
    <property type="entry name" value="Integrase-like_cat_sf"/>
</dbReference>
<dbReference type="GO" id="GO:0003677">
    <property type="term" value="F:DNA binding"/>
    <property type="evidence" value="ECO:0007669"/>
    <property type="project" value="UniProtKB-KW"/>
</dbReference>
<evidence type="ECO:0000256" key="1">
    <source>
        <dbReference type="ARBA" id="ARBA00022908"/>
    </source>
</evidence>
<dbReference type="RefSeq" id="WP_336350753.1">
    <property type="nucleotide sequence ID" value="NZ_JAZAQL010000002.1"/>
</dbReference>
<dbReference type="Pfam" id="PF00589">
    <property type="entry name" value="Phage_integrase"/>
    <property type="match status" value="1"/>
</dbReference>
<protein>
    <submittedName>
        <fullName evidence="5">Tyrosine-type recombinase/integrase</fullName>
    </submittedName>
</protein>
<evidence type="ECO:0000256" key="3">
    <source>
        <dbReference type="ARBA" id="ARBA00023172"/>
    </source>
</evidence>
<reference evidence="5 6" key="1">
    <citation type="journal article" date="2019" name="Int. J. Syst. Evol. Microbiol.">
        <title>The Global Catalogue of Microorganisms (GCM) 10K type strain sequencing project: providing services to taxonomists for standard genome sequencing and annotation.</title>
        <authorList>
            <consortium name="The Broad Institute Genomics Platform"/>
            <consortium name="The Broad Institute Genome Sequencing Center for Infectious Disease"/>
            <person name="Wu L."/>
            <person name="Ma J."/>
        </authorList>
    </citation>
    <scope>NUCLEOTIDE SEQUENCE [LARGE SCALE GENOMIC DNA]</scope>
    <source>
        <strain evidence="5 6">GX26</strain>
    </source>
</reference>